<organism evidence="1 2">
    <name type="scientific">Habropoda laboriosa</name>
    <dbReference type="NCBI Taxonomy" id="597456"/>
    <lineage>
        <taxon>Eukaryota</taxon>
        <taxon>Metazoa</taxon>
        <taxon>Ecdysozoa</taxon>
        <taxon>Arthropoda</taxon>
        <taxon>Hexapoda</taxon>
        <taxon>Insecta</taxon>
        <taxon>Pterygota</taxon>
        <taxon>Neoptera</taxon>
        <taxon>Endopterygota</taxon>
        <taxon>Hymenoptera</taxon>
        <taxon>Apocrita</taxon>
        <taxon>Aculeata</taxon>
        <taxon>Apoidea</taxon>
        <taxon>Anthophila</taxon>
        <taxon>Apidae</taxon>
        <taxon>Habropoda</taxon>
    </lineage>
</organism>
<accession>A0A0L7R1A2</accession>
<gene>
    <name evidence="1" type="ORF">WH47_12114</name>
</gene>
<dbReference type="Proteomes" id="UP000053825">
    <property type="component" value="Unassembled WGS sequence"/>
</dbReference>
<evidence type="ECO:0000313" key="2">
    <source>
        <dbReference type="Proteomes" id="UP000053825"/>
    </source>
</evidence>
<dbReference type="EMBL" id="KQ414668">
    <property type="protein sequence ID" value="KOC64650.1"/>
    <property type="molecule type" value="Genomic_DNA"/>
</dbReference>
<protein>
    <submittedName>
        <fullName evidence="1">Uncharacterized protein</fullName>
    </submittedName>
</protein>
<reference evidence="1 2" key="1">
    <citation type="submission" date="2015-07" db="EMBL/GenBank/DDBJ databases">
        <title>The genome of Habropoda laboriosa.</title>
        <authorList>
            <person name="Pan H."/>
            <person name="Kapheim K."/>
        </authorList>
    </citation>
    <scope>NUCLEOTIDE SEQUENCE [LARGE SCALE GENOMIC DNA]</scope>
    <source>
        <strain evidence="1">0110345459</strain>
    </source>
</reference>
<dbReference type="AlphaFoldDB" id="A0A0L7R1A2"/>
<proteinExistence type="predicted"/>
<name>A0A0L7R1A2_9HYME</name>
<evidence type="ECO:0000313" key="1">
    <source>
        <dbReference type="EMBL" id="KOC64650.1"/>
    </source>
</evidence>
<keyword evidence="2" id="KW-1185">Reference proteome</keyword>
<sequence>MTIDERTYLRLFCIISSSHSRNHIITHLTKQLGYSSGHKDQPVVRDAFN</sequence>